<dbReference type="Pfam" id="PF09952">
    <property type="entry name" value="AbiEi_2"/>
    <property type="match status" value="1"/>
</dbReference>
<dbReference type="RefSeq" id="WP_055320220.1">
    <property type="nucleotide sequence ID" value="NZ_CAWQCV010000050.1"/>
</dbReference>
<dbReference type="EMBL" id="CCJV01000143">
    <property type="protein sequence ID" value="CDT69103.1"/>
    <property type="molecule type" value="Genomic_DNA"/>
</dbReference>
<dbReference type="AlphaFoldDB" id="A0A822N7T3"/>
<name>A0A822N7T3_9VIBR</name>
<protein>
    <submittedName>
        <fullName evidence="1">Uncharacterized protein</fullName>
    </submittedName>
</protein>
<gene>
    <name evidence="1" type="ORF">VCR5J5_790060</name>
</gene>
<organism evidence="1 2">
    <name type="scientific">Vibrio crassostreae</name>
    <dbReference type="NCBI Taxonomy" id="246167"/>
    <lineage>
        <taxon>Bacteria</taxon>
        <taxon>Pseudomonadati</taxon>
        <taxon>Pseudomonadota</taxon>
        <taxon>Gammaproteobacteria</taxon>
        <taxon>Vibrionales</taxon>
        <taxon>Vibrionaceae</taxon>
        <taxon>Vibrio</taxon>
    </lineage>
</organism>
<dbReference type="InterPro" id="IPR019238">
    <property type="entry name" value="AbiEi_2"/>
</dbReference>
<evidence type="ECO:0000313" key="2">
    <source>
        <dbReference type="Proteomes" id="UP000049495"/>
    </source>
</evidence>
<evidence type="ECO:0000313" key="1">
    <source>
        <dbReference type="EMBL" id="CDT69103.1"/>
    </source>
</evidence>
<dbReference type="Proteomes" id="UP000049495">
    <property type="component" value="Unassembled WGS sequence"/>
</dbReference>
<proteinExistence type="predicted"/>
<comment type="caution">
    <text evidence="1">The sequence shown here is derived from an EMBL/GenBank/DDBJ whole genome shotgun (WGS) entry which is preliminary data.</text>
</comment>
<reference evidence="2" key="1">
    <citation type="submission" date="2014-06" db="EMBL/GenBank/DDBJ databases">
        <authorList>
            <person name="Le Roux Frederique"/>
        </authorList>
    </citation>
    <scope>NUCLEOTIDE SEQUENCE [LARGE SCALE GENOMIC DNA]</scope>
    <source>
        <strain evidence="2">J5-5</strain>
    </source>
</reference>
<sequence>MNNHKPHFTESEFLEDAYSRLREEYHIPVQSMEILHSAEHGIAGIVDYQFSELPLFIHCVAQKTPLTVVQIANYKTQYQSPSQYVFLTSYINPALAERLKDAQIQFIDHCGNAYLNQNRFFIFVKGNKPKTHSIPKEKQVLGKAFGKKGLQVIYVLLSNPKAITWSYRELAKASNVSLGTIGDVMLDLDSQGYIDKDRKTLLKGTNLMQKWAKEYGYLLRKSRPTIKYTTGNIDWYSDKLLSQCNALLGGDAAADRYTHFLNSNKARVYISKENHQLLLRHGRLKQVREDEHSSVQIELVEPFTELEILKGPLESLVNPLIVYAELLASDNVRNLEVADKLYDQYLHHY</sequence>
<accession>A0A822N7T3</accession>